<evidence type="ECO:0000259" key="13">
    <source>
        <dbReference type="PROSITE" id="PS51198"/>
    </source>
</evidence>
<dbReference type="InterPro" id="IPR027417">
    <property type="entry name" value="P-loop_NTPase"/>
</dbReference>
<keyword evidence="3 12" id="KW-0378">Hydrolase</keyword>
<dbReference type="GO" id="GO:0005524">
    <property type="term" value="F:ATP binding"/>
    <property type="evidence" value="ECO:0007669"/>
    <property type="project" value="UniProtKB-UniRule"/>
</dbReference>
<protein>
    <recommendedName>
        <fullName evidence="9">DNA 3'-5' helicase</fullName>
        <ecNumber evidence="9">5.6.2.4</ecNumber>
    </recommendedName>
    <alternativeName>
        <fullName evidence="10">DNA 3'-5' helicase II</fullName>
    </alternativeName>
</protein>
<dbReference type="Gene3D" id="3.40.50.300">
    <property type="entry name" value="P-loop containing nucleotide triphosphate hydrolases"/>
    <property type="match status" value="2"/>
</dbReference>
<reference evidence="15 16" key="1">
    <citation type="journal article" date="2011" name="Stand. Genomic Sci.">
        <title>Draft genome sequence of Caminibacter mediatlanticus strain TB-2, an epsilonproteobacterium isolated from a deep-sea hydrothermal vent.</title>
        <authorList>
            <person name="Giovannelli D."/>
            <person name="Ferriera S."/>
            <person name="Johnson J."/>
            <person name="Kravitz S."/>
            <person name="Perez-Rodriguez I."/>
            <person name="Ricci J."/>
            <person name="O'Brien C."/>
            <person name="Voordeckers J.W."/>
            <person name="Bini E."/>
            <person name="Vetriani C."/>
        </authorList>
    </citation>
    <scope>NUCLEOTIDE SEQUENCE [LARGE SCALE GENOMIC DNA]</scope>
    <source>
        <strain evidence="15 16">TB-2</strain>
    </source>
</reference>
<dbReference type="Pfam" id="PF00580">
    <property type="entry name" value="UvrD-helicase"/>
    <property type="match status" value="1"/>
</dbReference>
<dbReference type="PANTHER" id="PTHR11070:SF2">
    <property type="entry name" value="ATP-DEPENDENT DNA HELICASE SRS2"/>
    <property type="match status" value="1"/>
</dbReference>
<keyword evidence="7" id="KW-0413">Isomerase</keyword>
<keyword evidence="4 12" id="KW-0347">Helicase</keyword>
<dbReference type="Gene3D" id="1.10.10.160">
    <property type="match status" value="1"/>
</dbReference>
<evidence type="ECO:0000256" key="7">
    <source>
        <dbReference type="ARBA" id="ARBA00023235"/>
    </source>
</evidence>
<dbReference type="InterPro" id="IPR014017">
    <property type="entry name" value="DNA_helicase_UvrD-like_C"/>
</dbReference>
<comment type="catalytic activity">
    <reaction evidence="11">
        <text>ATP + H2O = ADP + phosphate + H(+)</text>
        <dbReference type="Rhea" id="RHEA:13065"/>
        <dbReference type="ChEBI" id="CHEBI:15377"/>
        <dbReference type="ChEBI" id="CHEBI:15378"/>
        <dbReference type="ChEBI" id="CHEBI:30616"/>
        <dbReference type="ChEBI" id="CHEBI:43474"/>
        <dbReference type="ChEBI" id="CHEBI:456216"/>
        <dbReference type="EC" id="5.6.2.4"/>
    </reaction>
</comment>
<evidence type="ECO:0000256" key="2">
    <source>
        <dbReference type="ARBA" id="ARBA00022741"/>
    </source>
</evidence>
<dbReference type="SUPFAM" id="SSF52540">
    <property type="entry name" value="P-loop containing nucleoside triphosphate hydrolases"/>
    <property type="match status" value="1"/>
</dbReference>
<dbReference type="PANTHER" id="PTHR11070">
    <property type="entry name" value="UVRD / RECB / PCRA DNA HELICASE FAMILY MEMBER"/>
    <property type="match status" value="1"/>
</dbReference>
<evidence type="ECO:0000256" key="9">
    <source>
        <dbReference type="ARBA" id="ARBA00034808"/>
    </source>
</evidence>
<comment type="similarity">
    <text evidence="1">Belongs to the helicase family. UvrD subfamily.</text>
</comment>
<evidence type="ECO:0000256" key="1">
    <source>
        <dbReference type="ARBA" id="ARBA00009922"/>
    </source>
</evidence>
<dbReference type="GO" id="GO:0043138">
    <property type="term" value="F:3'-5' DNA helicase activity"/>
    <property type="evidence" value="ECO:0007669"/>
    <property type="project" value="UniProtKB-EC"/>
</dbReference>
<sequence>MYKKIFDIIKIKSEKMDFLEELNEAQKKAATHIDGALLILAGAGSGKTKTLTSRLAYLLSLGIDPANTLTLTFTNKAASEMRERALSLIQQNIPHPPLLLTFHKFGLLFLKLYIHLINRDNNFVIIDSDDQKKILKSISADLPPNFMSKEISKYKNSFLTSDEVFALANEEVYKKLALIYDKYQKYLLENNLVDFDDLLLLTYRILNENDDLAKEISQKYQYVMVDEYQDTNEIQLLLLKKLCLTHNNICVVGDDDQSIYGFRGANHKNILDFEKDFNAEVIKLELNYRSTNQILTAANNLISFNKNRYNKKLISALGDGKEVEVLENYNETAEAEVIAKRIKTLIDSGVSPNEIAILYRINALSRSIEDGLRNYGIAYKLVGGMKFYEREEIKDLISYLRLIINPDDDYSFKRIVNKPRRGIGKTTLIKLEEAKGNISFFKFIKDSSLKFLSKKAAKTLKEFTQMIEYFSTLNIEELIEAIEEKIELSTSYKDEDKRRNIEEFYGMMRERNDLTLREFLNELSLESDQDKLSDNLINVMTIHASKGLEFEYLFVIGLEEGFFPLNDADIEEERRLAYVAITRAKKELTLSYVKSRFLRGQRENVKKSRFLTEAGLIKGERVNLQENSGIKKGTLVKHKVFGTGRVIGVNKAGNKIKLKIDFGGSIREILSDFIEKA</sequence>
<dbReference type="GO" id="GO:0005829">
    <property type="term" value="C:cytosol"/>
    <property type="evidence" value="ECO:0007669"/>
    <property type="project" value="TreeGrafter"/>
</dbReference>
<evidence type="ECO:0000256" key="5">
    <source>
        <dbReference type="ARBA" id="ARBA00022840"/>
    </source>
</evidence>
<evidence type="ECO:0000256" key="11">
    <source>
        <dbReference type="ARBA" id="ARBA00048988"/>
    </source>
</evidence>
<dbReference type="CDD" id="cd18807">
    <property type="entry name" value="SF1_C_UvrD"/>
    <property type="match status" value="1"/>
</dbReference>
<dbReference type="GO" id="GO:0000725">
    <property type="term" value="P:recombinational repair"/>
    <property type="evidence" value="ECO:0007669"/>
    <property type="project" value="TreeGrafter"/>
</dbReference>
<proteinExistence type="inferred from homology"/>
<dbReference type="InterPro" id="IPR013986">
    <property type="entry name" value="DExx_box_DNA_helicase_dom_sf"/>
</dbReference>
<dbReference type="AlphaFoldDB" id="A0AAI9AIY1"/>
<accession>A0AAI9AIY1</accession>
<evidence type="ECO:0000259" key="14">
    <source>
        <dbReference type="PROSITE" id="PS51217"/>
    </source>
</evidence>
<dbReference type="Pfam" id="PF13361">
    <property type="entry name" value="UvrD_C"/>
    <property type="match status" value="1"/>
</dbReference>
<dbReference type="PROSITE" id="PS51198">
    <property type="entry name" value="UVRD_HELICASE_ATP_BIND"/>
    <property type="match status" value="1"/>
</dbReference>
<feature type="binding site" evidence="12">
    <location>
        <begin position="41"/>
        <end position="48"/>
    </location>
    <ligand>
        <name>ATP</name>
        <dbReference type="ChEBI" id="CHEBI:30616"/>
    </ligand>
</feature>
<dbReference type="EMBL" id="ABCJ01000001">
    <property type="protein sequence ID" value="EDM24493.1"/>
    <property type="molecule type" value="Genomic_DNA"/>
</dbReference>
<keyword evidence="6" id="KW-0238">DNA-binding</keyword>
<dbReference type="InterPro" id="IPR014016">
    <property type="entry name" value="UvrD-like_ATP-bd"/>
</dbReference>
<keyword evidence="2 12" id="KW-0547">Nucleotide-binding</keyword>
<gene>
    <name evidence="15" type="ORF">CMTB2_03218</name>
</gene>
<comment type="catalytic activity">
    <reaction evidence="8">
        <text>Couples ATP hydrolysis with the unwinding of duplex DNA by translocating in the 3'-5' direction.</text>
        <dbReference type="EC" id="5.6.2.4"/>
    </reaction>
</comment>
<keyword evidence="5 12" id="KW-0067">ATP-binding</keyword>
<dbReference type="CDD" id="cd17932">
    <property type="entry name" value="DEXQc_UvrD"/>
    <property type="match status" value="1"/>
</dbReference>
<evidence type="ECO:0000256" key="3">
    <source>
        <dbReference type="ARBA" id="ARBA00022801"/>
    </source>
</evidence>
<evidence type="ECO:0000256" key="6">
    <source>
        <dbReference type="ARBA" id="ARBA00023125"/>
    </source>
</evidence>
<evidence type="ECO:0000313" key="15">
    <source>
        <dbReference type="EMBL" id="EDM24493.1"/>
    </source>
</evidence>
<dbReference type="GO" id="GO:0016787">
    <property type="term" value="F:hydrolase activity"/>
    <property type="evidence" value="ECO:0007669"/>
    <property type="project" value="UniProtKB-UniRule"/>
</dbReference>
<dbReference type="RefSeq" id="WP_007473476.1">
    <property type="nucleotide sequence ID" value="NZ_ABCJ01000001.1"/>
</dbReference>
<dbReference type="GO" id="GO:0003677">
    <property type="term" value="F:DNA binding"/>
    <property type="evidence" value="ECO:0007669"/>
    <property type="project" value="UniProtKB-KW"/>
</dbReference>
<dbReference type="PROSITE" id="PS51217">
    <property type="entry name" value="UVRD_HELICASE_CTER"/>
    <property type="match status" value="1"/>
</dbReference>
<evidence type="ECO:0000256" key="4">
    <source>
        <dbReference type="ARBA" id="ARBA00022806"/>
    </source>
</evidence>
<comment type="caution">
    <text evidence="15">The sequence shown here is derived from an EMBL/GenBank/DDBJ whole genome shotgun (WGS) entry which is preliminary data.</text>
</comment>
<dbReference type="EC" id="5.6.2.4" evidence="9"/>
<organism evidence="15 16">
    <name type="scientific">Caminibacter mediatlanticus TB-2</name>
    <dbReference type="NCBI Taxonomy" id="391592"/>
    <lineage>
        <taxon>Bacteria</taxon>
        <taxon>Pseudomonadati</taxon>
        <taxon>Campylobacterota</taxon>
        <taxon>Epsilonproteobacteria</taxon>
        <taxon>Nautiliales</taxon>
        <taxon>Nautiliaceae</taxon>
        <taxon>Caminibacter</taxon>
    </lineage>
</organism>
<name>A0AAI9AIY1_9BACT</name>
<dbReference type="InterPro" id="IPR000212">
    <property type="entry name" value="DNA_helicase_UvrD/REP"/>
</dbReference>
<dbReference type="Proteomes" id="UP000003288">
    <property type="component" value="Unassembled WGS sequence"/>
</dbReference>
<dbReference type="GO" id="GO:0033202">
    <property type="term" value="C:DNA helicase complex"/>
    <property type="evidence" value="ECO:0007669"/>
    <property type="project" value="TreeGrafter"/>
</dbReference>
<dbReference type="Gene3D" id="1.10.486.10">
    <property type="entry name" value="PCRA, domain 4"/>
    <property type="match status" value="1"/>
</dbReference>
<feature type="domain" description="UvrD-like helicase C-terminal" evidence="14">
    <location>
        <begin position="292"/>
        <end position="547"/>
    </location>
</feature>
<evidence type="ECO:0000256" key="10">
    <source>
        <dbReference type="ARBA" id="ARBA00034923"/>
    </source>
</evidence>
<evidence type="ECO:0000313" key="16">
    <source>
        <dbReference type="Proteomes" id="UP000003288"/>
    </source>
</evidence>
<feature type="domain" description="UvrD-like helicase ATP-binding" evidence="13">
    <location>
        <begin position="20"/>
        <end position="291"/>
    </location>
</feature>
<evidence type="ECO:0000256" key="12">
    <source>
        <dbReference type="PROSITE-ProRule" id="PRU00560"/>
    </source>
</evidence>
<evidence type="ECO:0000256" key="8">
    <source>
        <dbReference type="ARBA" id="ARBA00034617"/>
    </source>
</evidence>